<evidence type="ECO:0000313" key="1">
    <source>
        <dbReference type="EMBL" id="TDD75265.1"/>
    </source>
</evidence>
<dbReference type="OrthoDB" id="1363151at2"/>
<dbReference type="AlphaFoldDB" id="A0A4R5ASJ8"/>
<dbReference type="RefSeq" id="WP_131910183.1">
    <property type="nucleotide sequence ID" value="NZ_SMFM01000006.1"/>
</dbReference>
<name>A0A4R5ASJ8_9FLAO</name>
<reference evidence="1 2" key="1">
    <citation type="submission" date="2019-03" db="EMBL/GenBank/DDBJ databases">
        <title>Flavobacterium AT-3-2 sp. nov., isolated from arctic soil.</title>
        <authorList>
            <person name="Chaudhary D.K."/>
        </authorList>
    </citation>
    <scope>NUCLEOTIDE SEQUENCE [LARGE SCALE GENOMIC DNA]</scope>
    <source>
        <strain evidence="1 2">AT-3-2</strain>
    </source>
</reference>
<sequence>MKKIIYFLVVAFLVSCSPSKKELYGITDSFVESLQTTYDSYGILGGEEHIKTTSDGEYQVMPVGRLLNVKILKVVTDDVYKDLEEDLKSHYKDDKRVNDVYRNNVGTIMIDCRN</sequence>
<dbReference type="PROSITE" id="PS51257">
    <property type="entry name" value="PROKAR_LIPOPROTEIN"/>
    <property type="match status" value="1"/>
</dbReference>
<accession>A0A4R5ASJ8</accession>
<gene>
    <name evidence="1" type="ORF">E0F89_12880</name>
</gene>
<organism evidence="1 2">
    <name type="scientific">Flavobacterium caseinilyticum</name>
    <dbReference type="NCBI Taxonomy" id="2541732"/>
    <lineage>
        <taxon>Bacteria</taxon>
        <taxon>Pseudomonadati</taxon>
        <taxon>Bacteroidota</taxon>
        <taxon>Flavobacteriia</taxon>
        <taxon>Flavobacteriales</taxon>
        <taxon>Flavobacteriaceae</taxon>
        <taxon>Flavobacterium</taxon>
    </lineage>
</organism>
<comment type="caution">
    <text evidence="1">The sequence shown here is derived from an EMBL/GenBank/DDBJ whole genome shotgun (WGS) entry which is preliminary data.</text>
</comment>
<proteinExistence type="predicted"/>
<protein>
    <submittedName>
        <fullName evidence="1">ABC transporter</fullName>
    </submittedName>
</protein>
<evidence type="ECO:0000313" key="2">
    <source>
        <dbReference type="Proteomes" id="UP000295278"/>
    </source>
</evidence>
<dbReference type="Proteomes" id="UP000295278">
    <property type="component" value="Unassembled WGS sequence"/>
</dbReference>
<keyword evidence="2" id="KW-1185">Reference proteome</keyword>
<dbReference type="EMBL" id="SMFM01000006">
    <property type="protein sequence ID" value="TDD75265.1"/>
    <property type="molecule type" value="Genomic_DNA"/>
</dbReference>